<dbReference type="EMBL" id="CP092365">
    <property type="protein sequence ID" value="ULN53768.1"/>
    <property type="molecule type" value="Genomic_DNA"/>
</dbReference>
<name>A0ABY3U1C4_9MYCO</name>
<dbReference type="Gene3D" id="1.10.357.10">
    <property type="entry name" value="Tetracycline Repressor, domain 2"/>
    <property type="match status" value="1"/>
</dbReference>
<feature type="domain" description="HTH tetR-type" evidence="3">
    <location>
        <begin position="15"/>
        <end position="74"/>
    </location>
</feature>
<dbReference type="InterPro" id="IPR050109">
    <property type="entry name" value="HTH-type_TetR-like_transc_reg"/>
</dbReference>
<gene>
    <name evidence="4" type="ORF">MIU77_05550</name>
</gene>
<dbReference type="PANTHER" id="PTHR30055">
    <property type="entry name" value="HTH-TYPE TRANSCRIPTIONAL REGULATOR RUTR"/>
    <property type="match status" value="1"/>
</dbReference>
<protein>
    <submittedName>
        <fullName evidence="4">TetR/AcrR family transcriptional regulator</fullName>
    </submittedName>
</protein>
<dbReference type="SUPFAM" id="SSF46689">
    <property type="entry name" value="Homeodomain-like"/>
    <property type="match status" value="1"/>
</dbReference>
<dbReference type="Proteomes" id="UP001055200">
    <property type="component" value="Chromosome"/>
</dbReference>
<evidence type="ECO:0000259" key="3">
    <source>
        <dbReference type="PROSITE" id="PS50977"/>
    </source>
</evidence>
<evidence type="ECO:0000256" key="2">
    <source>
        <dbReference type="PROSITE-ProRule" id="PRU00335"/>
    </source>
</evidence>
<organism evidence="4 5">
    <name type="scientific">Mycolicibacillus parakoreensis</name>
    <dbReference type="NCBI Taxonomy" id="1069221"/>
    <lineage>
        <taxon>Bacteria</taxon>
        <taxon>Bacillati</taxon>
        <taxon>Actinomycetota</taxon>
        <taxon>Actinomycetes</taxon>
        <taxon>Mycobacteriales</taxon>
        <taxon>Mycobacteriaceae</taxon>
        <taxon>Mycolicibacillus</taxon>
    </lineage>
</organism>
<dbReference type="RefSeq" id="WP_240172012.1">
    <property type="nucleotide sequence ID" value="NZ_CP092365.1"/>
</dbReference>
<dbReference type="PROSITE" id="PS50977">
    <property type="entry name" value="HTH_TETR_2"/>
    <property type="match status" value="1"/>
</dbReference>
<dbReference type="Pfam" id="PF00440">
    <property type="entry name" value="TetR_N"/>
    <property type="match status" value="1"/>
</dbReference>
<keyword evidence="1 2" id="KW-0238">DNA-binding</keyword>
<evidence type="ECO:0000313" key="5">
    <source>
        <dbReference type="Proteomes" id="UP001055200"/>
    </source>
</evidence>
<proteinExistence type="predicted"/>
<evidence type="ECO:0000313" key="4">
    <source>
        <dbReference type="EMBL" id="ULN53768.1"/>
    </source>
</evidence>
<dbReference type="InterPro" id="IPR001647">
    <property type="entry name" value="HTH_TetR"/>
</dbReference>
<dbReference type="PRINTS" id="PR00455">
    <property type="entry name" value="HTHTETR"/>
</dbReference>
<evidence type="ECO:0000256" key="1">
    <source>
        <dbReference type="ARBA" id="ARBA00023125"/>
    </source>
</evidence>
<reference evidence="4" key="1">
    <citation type="submission" date="2022-08" db="EMBL/GenBank/DDBJ databases">
        <title>Complete genome sequence of 14 non-tuberculosis mycobacteria type-strains.</title>
        <authorList>
            <person name="Igarashi Y."/>
            <person name="Osugi A."/>
            <person name="Mitarai S."/>
        </authorList>
    </citation>
    <scope>NUCLEOTIDE SEQUENCE</scope>
    <source>
        <strain evidence="4">DSM 45575</strain>
    </source>
</reference>
<sequence>MRTRGWGGNVPASDDEAVARILEATRRTIDEHGEQTRIADVARKLGVTRQTVYRYFPSTDELLSATAADGASGFLDQLAEALTGITDPGEAVVEGIAITLERLPGDPYVGLLLRSQRSSAFAQTVTTDTARLFGRSILDRIDVDWTVFSAQAIDDIIEMILRTLQSFILAPLPASGDELRRLLRCWIAPAVTAASGATTAPGPARR</sequence>
<accession>A0ABY3U1C4</accession>
<dbReference type="PANTHER" id="PTHR30055:SF153">
    <property type="entry name" value="HTH-TYPE TRANSCRIPTIONAL REPRESSOR RV3405C"/>
    <property type="match status" value="1"/>
</dbReference>
<dbReference type="InterPro" id="IPR009057">
    <property type="entry name" value="Homeodomain-like_sf"/>
</dbReference>
<keyword evidence="5" id="KW-1185">Reference proteome</keyword>
<feature type="DNA-binding region" description="H-T-H motif" evidence="2">
    <location>
        <begin position="37"/>
        <end position="56"/>
    </location>
</feature>